<keyword evidence="2" id="KW-1185">Reference proteome</keyword>
<dbReference type="Proteomes" id="UP000001549">
    <property type="component" value="Chromosome"/>
</dbReference>
<dbReference type="HOGENOM" id="CLU_2699319_0_0_11"/>
<dbReference type="KEGG" id="fsy:FsymDg_2422"/>
<gene>
    <name evidence="1" type="ordered locus">FsymDg_2422</name>
</gene>
<proteinExistence type="predicted"/>
<name>F8B1D2_9ACTN</name>
<accession>F8B1D2</accession>
<reference evidence="1 2" key="1">
    <citation type="submission" date="2011-05" db="EMBL/GenBank/DDBJ databases">
        <title>Complete sequence of chromosome of Frankia symbiont of Datisca glomerata.</title>
        <authorList>
            <consortium name="US DOE Joint Genome Institute"/>
            <person name="Lucas S."/>
            <person name="Han J."/>
            <person name="Lapidus A."/>
            <person name="Cheng J.-F."/>
            <person name="Goodwin L."/>
            <person name="Pitluck S."/>
            <person name="Peters L."/>
            <person name="Mikhailova N."/>
            <person name="Chertkov O."/>
            <person name="Teshima H."/>
            <person name="Han C."/>
            <person name="Tapia R."/>
            <person name="Land M."/>
            <person name="Hauser L."/>
            <person name="Kyrpides N."/>
            <person name="Ivanova N."/>
            <person name="Pagani I."/>
            <person name="Berry A."/>
            <person name="Pawlowski K."/>
            <person name="Persson T."/>
            <person name="Vanden Heuvel B."/>
            <person name="Benson D."/>
            <person name="Woyke T."/>
        </authorList>
    </citation>
    <scope>NUCLEOTIDE SEQUENCE [LARGE SCALE GENOMIC DNA]</scope>
    <source>
        <strain evidence="2">4085684</strain>
    </source>
</reference>
<dbReference type="EMBL" id="CP002801">
    <property type="protein sequence ID" value="AEH09801.1"/>
    <property type="molecule type" value="Genomic_DNA"/>
</dbReference>
<protein>
    <submittedName>
        <fullName evidence="1">Uncharacterized protein</fullName>
    </submittedName>
</protein>
<dbReference type="AlphaFoldDB" id="F8B1D2"/>
<evidence type="ECO:0000313" key="1">
    <source>
        <dbReference type="EMBL" id="AEH09801.1"/>
    </source>
</evidence>
<evidence type="ECO:0000313" key="2">
    <source>
        <dbReference type="Proteomes" id="UP000001549"/>
    </source>
</evidence>
<sequence length="73" mass="7696">MAGDVDAPWVEAAAVGLPAERGDRPGMRENELRILPHRGQRFVEVVGGGRAGADVDALFEVGVVEEVEAAVVE</sequence>
<organism evidence="1 2">
    <name type="scientific">Candidatus Protofrankia datiscae</name>
    <dbReference type="NCBI Taxonomy" id="2716812"/>
    <lineage>
        <taxon>Bacteria</taxon>
        <taxon>Bacillati</taxon>
        <taxon>Actinomycetota</taxon>
        <taxon>Actinomycetes</taxon>
        <taxon>Frankiales</taxon>
        <taxon>Frankiaceae</taxon>
        <taxon>Protofrankia</taxon>
    </lineage>
</organism>